<keyword evidence="2 4" id="KW-0378">Hydrolase</keyword>
<evidence type="ECO:0000256" key="1">
    <source>
        <dbReference type="ARBA" id="ARBA00010613"/>
    </source>
</evidence>
<evidence type="ECO:0000256" key="2">
    <source>
        <dbReference type="ARBA" id="ARBA00022801"/>
    </source>
</evidence>
<comment type="caution">
    <text evidence="4">The sequence shown here is derived from an EMBL/GenBank/DDBJ whole genome shotgun (WGS) entry which is preliminary data.</text>
</comment>
<comment type="similarity">
    <text evidence="1">Belongs to the carbon-nitrogen hydrolase superfamily. NIT1/NIT2 family.</text>
</comment>
<evidence type="ECO:0000313" key="4">
    <source>
        <dbReference type="EMBL" id="MBB6056863.1"/>
    </source>
</evidence>
<dbReference type="InterPro" id="IPR045254">
    <property type="entry name" value="Nit1/2_C-N_Hydrolase"/>
</dbReference>
<proteinExistence type="inferred from homology"/>
<reference evidence="4 5" key="1">
    <citation type="submission" date="2020-08" db="EMBL/GenBank/DDBJ databases">
        <title>Genomic Encyclopedia of Type Strains, Phase IV (KMG-IV): sequencing the most valuable type-strain genomes for metagenomic binning, comparative biology and taxonomic classification.</title>
        <authorList>
            <person name="Goeker M."/>
        </authorList>
    </citation>
    <scope>NUCLEOTIDE SEQUENCE [LARGE SCALE GENOMIC DNA]</scope>
    <source>
        <strain evidence="4 5">DSM 22975</strain>
    </source>
</reference>
<dbReference type="Gene3D" id="3.60.110.10">
    <property type="entry name" value="Carbon-nitrogen hydrolase"/>
    <property type="match status" value="1"/>
</dbReference>
<dbReference type="PROSITE" id="PS50263">
    <property type="entry name" value="CN_HYDROLASE"/>
    <property type="match status" value="1"/>
</dbReference>
<dbReference type="EMBL" id="JACHGR010000010">
    <property type="protein sequence ID" value="MBB6056863.1"/>
    <property type="molecule type" value="Genomic_DNA"/>
</dbReference>
<dbReference type="Pfam" id="PF00795">
    <property type="entry name" value="CN_hydrolase"/>
    <property type="match status" value="1"/>
</dbReference>
<dbReference type="AlphaFoldDB" id="A0A841GSQ6"/>
<dbReference type="RefSeq" id="WP_188027581.1">
    <property type="nucleotide sequence ID" value="NZ_JACHGR010000010.1"/>
</dbReference>
<protein>
    <submittedName>
        <fullName evidence="4">Putative amidohydrolase</fullName>
    </submittedName>
</protein>
<dbReference type="GO" id="GO:0016811">
    <property type="term" value="F:hydrolase activity, acting on carbon-nitrogen (but not peptide) bonds, in linear amides"/>
    <property type="evidence" value="ECO:0007669"/>
    <property type="project" value="InterPro"/>
</dbReference>
<evidence type="ECO:0000259" key="3">
    <source>
        <dbReference type="PROSITE" id="PS50263"/>
    </source>
</evidence>
<dbReference type="CDD" id="cd07572">
    <property type="entry name" value="nit"/>
    <property type="match status" value="1"/>
</dbReference>
<evidence type="ECO:0000313" key="5">
    <source>
        <dbReference type="Proteomes" id="UP000585721"/>
    </source>
</evidence>
<sequence>MQLVALQLNAQADWLHNRAQIAALLQRLPLERPCLVLLPENFACMGAPRDYQQLAESVGDGPVQHQLREWAREFDIWLVAGSLPTRVPDELRTHTTSLVFNPQGELVDFYHKLHLFDVDVADARGRYRESDSFVPGNDTCVVPSPFGGLGLSICYDVRFPELYRLLRQQGADILLVPAAFTKVTGQAHWLPLLQARAIENQCYIVAANQCGSHDGNRETWGHSVIIAPWGDVLAQQGTQPGVIAATLDPQQTEHIRKSMPVQLHARLTPAWRE</sequence>
<name>A0A841GSQ6_9GAMM</name>
<gene>
    <name evidence="4" type="ORF">HNR75_002810</name>
</gene>
<accession>A0A841GSQ6</accession>
<dbReference type="Proteomes" id="UP000585721">
    <property type="component" value="Unassembled WGS sequence"/>
</dbReference>
<feature type="domain" description="CN hydrolase" evidence="3">
    <location>
        <begin position="1"/>
        <end position="249"/>
    </location>
</feature>
<organism evidence="4 5">
    <name type="scientific">Tolumonas osonensis</name>
    <dbReference type="NCBI Taxonomy" id="675874"/>
    <lineage>
        <taxon>Bacteria</taxon>
        <taxon>Pseudomonadati</taxon>
        <taxon>Pseudomonadota</taxon>
        <taxon>Gammaproteobacteria</taxon>
        <taxon>Aeromonadales</taxon>
        <taxon>Aeromonadaceae</taxon>
        <taxon>Tolumonas</taxon>
    </lineage>
</organism>
<dbReference type="InterPro" id="IPR036526">
    <property type="entry name" value="C-N_Hydrolase_sf"/>
</dbReference>
<keyword evidence="5" id="KW-1185">Reference proteome</keyword>
<dbReference type="InterPro" id="IPR001110">
    <property type="entry name" value="UPF0012_CS"/>
</dbReference>
<dbReference type="SUPFAM" id="SSF56317">
    <property type="entry name" value="Carbon-nitrogen hydrolase"/>
    <property type="match status" value="1"/>
</dbReference>
<dbReference type="InterPro" id="IPR003010">
    <property type="entry name" value="C-N_Hydrolase"/>
</dbReference>
<dbReference type="PANTHER" id="PTHR23088:SF27">
    <property type="entry name" value="DEAMINATED GLUTATHIONE AMIDASE"/>
    <property type="match status" value="1"/>
</dbReference>
<dbReference type="PROSITE" id="PS01227">
    <property type="entry name" value="UPF0012"/>
    <property type="match status" value="1"/>
</dbReference>
<dbReference type="PANTHER" id="PTHR23088">
    <property type="entry name" value="NITRILASE-RELATED"/>
    <property type="match status" value="1"/>
</dbReference>